<dbReference type="Gene3D" id="3.40.50.150">
    <property type="entry name" value="Vaccinia Virus protein VP39"/>
    <property type="match status" value="2"/>
</dbReference>
<protein>
    <submittedName>
        <fullName evidence="8">Methyltransferase</fullName>
    </submittedName>
</protein>
<dbReference type="GO" id="GO:0032259">
    <property type="term" value="P:methylation"/>
    <property type="evidence" value="ECO:0007669"/>
    <property type="project" value="UniProtKB-KW"/>
</dbReference>
<dbReference type="InterPro" id="IPR029063">
    <property type="entry name" value="SAM-dependent_MTases_sf"/>
</dbReference>
<dbReference type="RefSeq" id="WP_076722673.1">
    <property type="nucleotide sequence ID" value="NZ_MSCW01000001.1"/>
</dbReference>
<dbReference type="CDD" id="cd02440">
    <property type="entry name" value="AdoMet_MTases"/>
    <property type="match status" value="1"/>
</dbReference>
<evidence type="ECO:0000256" key="3">
    <source>
        <dbReference type="ARBA" id="ARBA00022603"/>
    </source>
</evidence>
<dbReference type="AlphaFoldDB" id="A0A1V2DXD5"/>
<evidence type="ECO:0000259" key="7">
    <source>
        <dbReference type="Pfam" id="PF26049"/>
    </source>
</evidence>
<dbReference type="SUPFAM" id="SSF53335">
    <property type="entry name" value="S-adenosyl-L-methionine-dependent methyltransferases"/>
    <property type="match status" value="1"/>
</dbReference>
<organism evidence="8 9">
    <name type="scientific">Marinobacter lutaoensis</name>
    <dbReference type="NCBI Taxonomy" id="135739"/>
    <lineage>
        <taxon>Bacteria</taxon>
        <taxon>Pseudomonadati</taxon>
        <taxon>Pseudomonadota</taxon>
        <taxon>Gammaproteobacteria</taxon>
        <taxon>Pseudomonadales</taxon>
        <taxon>Marinobacteraceae</taxon>
        <taxon>Marinobacter</taxon>
    </lineage>
</organism>
<dbReference type="PROSITE" id="PS00092">
    <property type="entry name" value="N6_MTASE"/>
    <property type="match status" value="1"/>
</dbReference>
<keyword evidence="2" id="KW-0698">rRNA processing</keyword>
<evidence type="ECO:0000256" key="5">
    <source>
        <dbReference type="ARBA" id="ARBA00022691"/>
    </source>
</evidence>
<evidence type="ECO:0000256" key="2">
    <source>
        <dbReference type="ARBA" id="ARBA00022552"/>
    </source>
</evidence>
<keyword evidence="3 8" id="KW-0489">Methyltransferase</keyword>
<dbReference type="Proteomes" id="UP000189339">
    <property type="component" value="Unassembled WGS sequence"/>
</dbReference>
<proteinExistence type="predicted"/>
<dbReference type="Pfam" id="PF26049">
    <property type="entry name" value="RLMG_N"/>
    <property type="match status" value="1"/>
</dbReference>
<feature type="domain" description="RlmG N-terminal" evidence="7">
    <location>
        <begin position="11"/>
        <end position="183"/>
    </location>
</feature>
<dbReference type="GO" id="GO:0008170">
    <property type="term" value="F:N-methyltransferase activity"/>
    <property type="evidence" value="ECO:0007669"/>
    <property type="project" value="UniProtKB-ARBA"/>
</dbReference>
<evidence type="ECO:0000259" key="6">
    <source>
        <dbReference type="Pfam" id="PF05175"/>
    </source>
</evidence>
<keyword evidence="9" id="KW-1185">Reference proteome</keyword>
<dbReference type="InterPro" id="IPR007848">
    <property type="entry name" value="Small_mtfrase_dom"/>
</dbReference>
<keyword evidence="1" id="KW-0963">Cytoplasm</keyword>
<reference evidence="8 9" key="1">
    <citation type="submission" date="2016-12" db="EMBL/GenBank/DDBJ databases">
        <title>Marinobacter lutaoensis whole genome sequencing.</title>
        <authorList>
            <person name="Verma A."/>
            <person name="Krishnamurthi S."/>
        </authorList>
    </citation>
    <scope>NUCLEOTIDE SEQUENCE [LARGE SCALE GENOMIC DNA]</scope>
    <source>
        <strain evidence="8 9">T5054</strain>
    </source>
</reference>
<gene>
    <name evidence="8" type="ORF">BTO32_01515</name>
</gene>
<dbReference type="InterPro" id="IPR002052">
    <property type="entry name" value="DNA_methylase_N6_adenine_CS"/>
</dbReference>
<dbReference type="EMBL" id="MSCW01000001">
    <property type="protein sequence ID" value="ONF45177.1"/>
    <property type="molecule type" value="Genomic_DNA"/>
</dbReference>
<accession>A0A1V2DXD5</accession>
<evidence type="ECO:0000313" key="9">
    <source>
        <dbReference type="Proteomes" id="UP000189339"/>
    </source>
</evidence>
<evidence type="ECO:0000256" key="4">
    <source>
        <dbReference type="ARBA" id="ARBA00022679"/>
    </source>
</evidence>
<keyword evidence="5" id="KW-0949">S-adenosyl-L-methionine</keyword>
<dbReference type="PANTHER" id="PTHR47816">
    <property type="entry name" value="RIBOSOMAL RNA SMALL SUBUNIT METHYLTRANSFERASE C"/>
    <property type="match status" value="1"/>
</dbReference>
<dbReference type="GO" id="GO:0003676">
    <property type="term" value="F:nucleic acid binding"/>
    <property type="evidence" value="ECO:0007669"/>
    <property type="project" value="InterPro"/>
</dbReference>
<evidence type="ECO:0000256" key="1">
    <source>
        <dbReference type="ARBA" id="ARBA00022490"/>
    </source>
</evidence>
<feature type="domain" description="Methyltransferase small" evidence="6">
    <location>
        <begin position="204"/>
        <end position="376"/>
    </location>
</feature>
<dbReference type="GO" id="GO:0008757">
    <property type="term" value="F:S-adenosylmethionine-dependent methyltransferase activity"/>
    <property type="evidence" value="ECO:0007669"/>
    <property type="project" value="InterPro"/>
</dbReference>
<dbReference type="PANTHER" id="PTHR47816:SF5">
    <property type="entry name" value="RIBOSOMAL RNA LARGE SUBUNIT METHYLTRANSFERASE G"/>
    <property type="match status" value="1"/>
</dbReference>
<name>A0A1V2DXD5_9GAMM</name>
<comment type="caution">
    <text evidence="8">The sequence shown here is derived from an EMBL/GenBank/DDBJ whole genome shotgun (WGS) entry which is preliminary data.</text>
</comment>
<sequence>MIETSNDSLPTPEGVLALVRPGGARGLRAWDAADALLLDTAHDYLREQPDARVLVVDDAFGALGLGLARARPDLVADNATLASALRANRARNPGCPPVAAPSDWRAPPSGPYDLVLLRIPRQADYLGWLLRWLNGVLAAQGRLLAGGMIKHLPDRSVALFAEAVRTDTVLPARKKARVVVCRRGEARLADWPDTWKGYRLDDGLTFEGLPAVFSRDRLDQGTRRLLPWVARAVAALPPQARMLDLACGNGILGISALVRRPDLMATFVDVSSQALMSAGHNLARACPGVDAAFLHQDGLAGSEGPFELILLNPPFHDGGAVGDHIALRLLRQAAQRLAPGGRLLLVGNRHLGYHRSLRRWFSRVRQLDADPKFVVFEAGRS</sequence>
<dbReference type="Pfam" id="PF05175">
    <property type="entry name" value="MTS"/>
    <property type="match status" value="1"/>
</dbReference>
<dbReference type="InterPro" id="IPR046977">
    <property type="entry name" value="RsmC/RlmG"/>
</dbReference>
<dbReference type="OrthoDB" id="29650at2"/>
<dbReference type="STRING" id="135739.BTO32_01515"/>
<keyword evidence="4 8" id="KW-0808">Transferase</keyword>
<evidence type="ECO:0000313" key="8">
    <source>
        <dbReference type="EMBL" id="ONF45177.1"/>
    </source>
</evidence>
<dbReference type="InterPro" id="IPR058679">
    <property type="entry name" value="RlmG_N"/>
</dbReference>
<dbReference type="GO" id="GO:0006364">
    <property type="term" value="P:rRNA processing"/>
    <property type="evidence" value="ECO:0007669"/>
    <property type="project" value="UniProtKB-KW"/>
</dbReference>